<sequence>MSPAIQTDVDLAPLTTLGVPARAAHYCAAGSEDEIRAALDWAHSRDLPVLVLGGGSNMVFVDDYAGLVLQPLLRGRALVGESDSHYLVRVGAGERWHDAVEWTLAQGWPGLENLALIPGNVGAAPIQNIGAYGLELTDRFHSLEALNRRTGERVTLDRAACRFGYRDSVFKHPDGRDLIVLSVCFALPKVWLPMTGYRDITEELAARHIDTPAPRDIFDAVIAVRQRKLPDPAVVGNVGSFFKNPVVDAATHAQLQAGHPKLVSHPQTDGRFKLAAGWLIDQAGWKGKALGAARVHPAQALVLTNPGGARGADIMALAQAIRRDVQAQFGVALEPEPIVVGALDEQ</sequence>
<dbReference type="SUPFAM" id="SSF56176">
    <property type="entry name" value="FAD-binding/transporter-associated domain-like"/>
    <property type="match status" value="1"/>
</dbReference>
<evidence type="ECO:0000256" key="1">
    <source>
        <dbReference type="ARBA" id="ARBA00001974"/>
    </source>
</evidence>
<evidence type="ECO:0000256" key="6">
    <source>
        <dbReference type="ARBA" id="ARBA00015188"/>
    </source>
</evidence>
<feature type="active site" description="Proton donor" evidence="19">
    <location>
        <position position="240"/>
    </location>
</feature>
<dbReference type="InterPro" id="IPR016169">
    <property type="entry name" value="FAD-bd_PCMH_sub2"/>
</dbReference>
<keyword evidence="9 19" id="KW-0285">Flavoprotein</keyword>
<dbReference type="Proteomes" id="UP000663570">
    <property type="component" value="Chromosome"/>
</dbReference>
<evidence type="ECO:0000313" key="22">
    <source>
        <dbReference type="Proteomes" id="UP000663570"/>
    </source>
</evidence>
<keyword evidence="16 19" id="KW-0961">Cell wall biogenesis/degradation</keyword>
<keyword evidence="15 19" id="KW-0131">Cell cycle</keyword>
<gene>
    <name evidence="19 21" type="primary">murB</name>
    <name evidence="21" type="ORF">JY500_13840</name>
</gene>
<feature type="active site" evidence="19">
    <location>
        <position position="166"/>
    </location>
</feature>
<dbReference type="Pfam" id="PF02873">
    <property type="entry name" value="MurB_C"/>
    <property type="match status" value="1"/>
</dbReference>
<proteinExistence type="inferred from homology"/>
<dbReference type="Pfam" id="PF01565">
    <property type="entry name" value="FAD_binding_4"/>
    <property type="match status" value="1"/>
</dbReference>
<keyword evidence="7 19" id="KW-0963">Cytoplasm</keyword>
<evidence type="ECO:0000256" key="4">
    <source>
        <dbReference type="ARBA" id="ARBA00004752"/>
    </source>
</evidence>
<evidence type="ECO:0000256" key="5">
    <source>
        <dbReference type="ARBA" id="ARBA00012518"/>
    </source>
</evidence>
<dbReference type="InterPro" id="IPR036318">
    <property type="entry name" value="FAD-bd_PCMH-like_sf"/>
</dbReference>
<evidence type="ECO:0000256" key="3">
    <source>
        <dbReference type="ARBA" id="ARBA00004496"/>
    </source>
</evidence>
<feature type="domain" description="FAD-binding PCMH-type" evidence="20">
    <location>
        <begin position="19"/>
        <end position="190"/>
    </location>
</feature>
<dbReference type="PANTHER" id="PTHR21071">
    <property type="entry name" value="UDP-N-ACETYLENOLPYRUVOYLGLUCOSAMINE REDUCTASE"/>
    <property type="match status" value="1"/>
</dbReference>
<evidence type="ECO:0000256" key="19">
    <source>
        <dbReference type="HAMAP-Rule" id="MF_00037"/>
    </source>
</evidence>
<dbReference type="RefSeq" id="WP_206253251.1">
    <property type="nucleotide sequence ID" value="NZ_CP071060.1"/>
</dbReference>
<comment type="subcellular location">
    <subcellularLocation>
        <location evidence="3 19">Cytoplasm</location>
    </subcellularLocation>
</comment>
<comment type="catalytic activity">
    <reaction evidence="18 19">
        <text>UDP-N-acetyl-alpha-D-muramate + NADP(+) = UDP-N-acetyl-3-O-(1-carboxyvinyl)-alpha-D-glucosamine + NADPH + H(+)</text>
        <dbReference type="Rhea" id="RHEA:12248"/>
        <dbReference type="ChEBI" id="CHEBI:15378"/>
        <dbReference type="ChEBI" id="CHEBI:57783"/>
        <dbReference type="ChEBI" id="CHEBI:58349"/>
        <dbReference type="ChEBI" id="CHEBI:68483"/>
        <dbReference type="ChEBI" id="CHEBI:70757"/>
        <dbReference type="EC" id="1.3.1.98"/>
    </reaction>
</comment>
<evidence type="ECO:0000256" key="8">
    <source>
        <dbReference type="ARBA" id="ARBA00022618"/>
    </source>
</evidence>
<dbReference type="HAMAP" id="MF_00037">
    <property type="entry name" value="MurB"/>
    <property type="match status" value="1"/>
</dbReference>
<evidence type="ECO:0000256" key="12">
    <source>
        <dbReference type="ARBA" id="ARBA00022960"/>
    </source>
</evidence>
<evidence type="ECO:0000256" key="13">
    <source>
        <dbReference type="ARBA" id="ARBA00022984"/>
    </source>
</evidence>
<dbReference type="Gene3D" id="3.90.78.10">
    <property type="entry name" value="UDP-N-acetylenolpyruvoylglucosamine reductase, C-terminal domain"/>
    <property type="match status" value="1"/>
</dbReference>
<comment type="function">
    <text evidence="2 19">Cell wall formation.</text>
</comment>
<comment type="pathway">
    <text evidence="4 19">Cell wall biogenesis; peptidoglycan biosynthesis.</text>
</comment>
<evidence type="ECO:0000256" key="10">
    <source>
        <dbReference type="ARBA" id="ARBA00022827"/>
    </source>
</evidence>
<evidence type="ECO:0000256" key="14">
    <source>
        <dbReference type="ARBA" id="ARBA00023002"/>
    </source>
</evidence>
<evidence type="ECO:0000256" key="15">
    <source>
        <dbReference type="ARBA" id="ARBA00023306"/>
    </source>
</evidence>
<evidence type="ECO:0000313" key="21">
    <source>
        <dbReference type="EMBL" id="QSI75573.1"/>
    </source>
</evidence>
<dbReference type="InterPro" id="IPR011601">
    <property type="entry name" value="MurB_C"/>
</dbReference>
<dbReference type="Gene3D" id="3.30.465.10">
    <property type="match status" value="1"/>
</dbReference>
<keyword evidence="11 19" id="KW-0521">NADP</keyword>
<evidence type="ECO:0000256" key="11">
    <source>
        <dbReference type="ARBA" id="ARBA00022857"/>
    </source>
</evidence>
<comment type="cofactor">
    <cofactor evidence="1 19">
        <name>FAD</name>
        <dbReference type="ChEBI" id="CHEBI:57692"/>
    </cofactor>
</comment>
<evidence type="ECO:0000256" key="16">
    <source>
        <dbReference type="ARBA" id="ARBA00023316"/>
    </source>
</evidence>
<evidence type="ECO:0000256" key="17">
    <source>
        <dbReference type="ARBA" id="ARBA00031026"/>
    </source>
</evidence>
<dbReference type="EC" id="1.3.1.98" evidence="5 19"/>
<dbReference type="Gene3D" id="3.30.43.10">
    <property type="entry name" value="Uridine Diphospho-n-acetylenolpyruvylglucosamine Reductase, domain 2"/>
    <property type="match status" value="1"/>
</dbReference>
<dbReference type="InterPro" id="IPR003170">
    <property type="entry name" value="MurB"/>
</dbReference>
<accession>A0ABX7M334</accession>
<keyword evidence="8 19" id="KW-0132">Cell division</keyword>
<evidence type="ECO:0000259" key="20">
    <source>
        <dbReference type="PROSITE" id="PS51387"/>
    </source>
</evidence>
<dbReference type="InterPro" id="IPR006094">
    <property type="entry name" value="Oxid_FAD_bind_N"/>
</dbReference>
<dbReference type="NCBIfam" id="TIGR00179">
    <property type="entry name" value="murB"/>
    <property type="match status" value="1"/>
</dbReference>
<dbReference type="EMBL" id="CP071060">
    <property type="protein sequence ID" value="QSI75573.1"/>
    <property type="molecule type" value="Genomic_DNA"/>
</dbReference>
<dbReference type="SUPFAM" id="SSF56194">
    <property type="entry name" value="Uridine diphospho-N-Acetylenolpyruvylglucosamine reductase, MurB, C-terminal domain"/>
    <property type="match status" value="1"/>
</dbReference>
<evidence type="ECO:0000256" key="18">
    <source>
        <dbReference type="ARBA" id="ARBA00048914"/>
    </source>
</evidence>
<keyword evidence="14 19" id="KW-0560">Oxidoreductase</keyword>
<protein>
    <recommendedName>
        <fullName evidence="6 19">UDP-N-acetylenolpyruvoylglucosamine reductase</fullName>
        <ecNumber evidence="5 19">1.3.1.98</ecNumber>
    </recommendedName>
    <alternativeName>
        <fullName evidence="17 19">UDP-N-acetylmuramate dehydrogenase</fullName>
    </alternativeName>
</protein>
<feature type="active site" evidence="19">
    <location>
        <position position="336"/>
    </location>
</feature>
<name>A0ABX7M334_9RHOO</name>
<dbReference type="GO" id="GO:0008762">
    <property type="term" value="F:UDP-N-acetylmuramate dehydrogenase activity"/>
    <property type="evidence" value="ECO:0007669"/>
    <property type="project" value="UniProtKB-EC"/>
</dbReference>
<dbReference type="PROSITE" id="PS51387">
    <property type="entry name" value="FAD_PCMH"/>
    <property type="match status" value="1"/>
</dbReference>
<comment type="similarity">
    <text evidence="19">Belongs to the MurB family.</text>
</comment>
<dbReference type="NCBIfam" id="NF000755">
    <property type="entry name" value="PRK00046.1"/>
    <property type="match status" value="1"/>
</dbReference>
<reference evidence="21 22" key="1">
    <citation type="submission" date="2021-02" db="EMBL/GenBank/DDBJ databases">
        <title>Niveibacterium changnyeongensis HC41.</title>
        <authorList>
            <person name="Kang M."/>
        </authorList>
    </citation>
    <scope>NUCLEOTIDE SEQUENCE [LARGE SCALE GENOMIC DNA]</scope>
    <source>
        <strain evidence="21 22">HC41</strain>
    </source>
</reference>
<evidence type="ECO:0000256" key="9">
    <source>
        <dbReference type="ARBA" id="ARBA00022630"/>
    </source>
</evidence>
<dbReference type="InterPro" id="IPR036635">
    <property type="entry name" value="MurB_C_sf"/>
</dbReference>
<keyword evidence="13 19" id="KW-0573">Peptidoglycan synthesis</keyword>
<dbReference type="PANTHER" id="PTHR21071:SF4">
    <property type="entry name" value="UDP-N-ACETYLENOLPYRUVOYLGLUCOSAMINE REDUCTASE"/>
    <property type="match status" value="1"/>
</dbReference>
<keyword evidence="10 19" id="KW-0274">FAD</keyword>
<dbReference type="InterPro" id="IPR016167">
    <property type="entry name" value="FAD-bd_PCMH_sub1"/>
</dbReference>
<organism evidence="21 22">
    <name type="scientific">Niveibacterium microcysteis</name>
    <dbReference type="NCBI Taxonomy" id="2811415"/>
    <lineage>
        <taxon>Bacteria</taxon>
        <taxon>Pseudomonadati</taxon>
        <taxon>Pseudomonadota</taxon>
        <taxon>Betaproteobacteria</taxon>
        <taxon>Rhodocyclales</taxon>
        <taxon>Rhodocyclaceae</taxon>
        <taxon>Niveibacterium</taxon>
    </lineage>
</organism>
<dbReference type="NCBIfam" id="NF010478">
    <property type="entry name" value="PRK13903.1"/>
    <property type="match status" value="1"/>
</dbReference>
<keyword evidence="22" id="KW-1185">Reference proteome</keyword>
<dbReference type="InterPro" id="IPR016166">
    <property type="entry name" value="FAD-bd_PCMH"/>
</dbReference>
<evidence type="ECO:0000256" key="7">
    <source>
        <dbReference type="ARBA" id="ARBA00022490"/>
    </source>
</evidence>
<keyword evidence="12 19" id="KW-0133">Cell shape</keyword>
<evidence type="ECO:0000256" key="2">
    <source>
        <dbReference type="ARBA" id="ARBA00003921"/>
    </source>
</evidence>